<keyword evidence="1" id="KW-0732">Signal</keyword>
<keyword evidence="3" id="KW-1185">Reference proteome</keyword>
<name>A0AAX1N9Y5_9BACT</name>
<dbReference type="AlphaFoldDB" id="A0AAX1N9Y5"/>
<gene>
    <name evidence="2" type="ORF">KMW28_26140</name>
</gene>
<accession>A0AAX1N9Y5</accession>
<proteinExistence type="predicted"/>
<dbReference type="KEGG" id="fya:KMW28_26140"/>
<reference evidence="2 3" key="1">
    <citation type="submission" date="2021-05" db="EMBL/GenBank/DDBJ databases">
        <title>Comparative genomic studies on the polysaccharide-degrading batcterial strains of the Flammeovirga genus.</title>
        <authorList>
            <person name="Zewei F."/>
            <person name="Zheng Z."/>
            <person name="Yu L."/>
            <person name="Ruyue G."/>
            <person name="Yanhong M."/>
            <person name="Yuanyuan C."/>
            <person name="Jingyan G."/>
            <person name="Wenjun H."/>
        </authorList>
    </citation>
    <scope>NUCLEOTIDE SEQUENCE [LARGE SCALE GENOMIC DNA]</scope>
    <source>
        <strain evidence="2 3">NBRC:100898</strain>
    </source>
</reference>
<evidence type="ECO:0000256" key="1">
    <source>
        <dbReference type="SAM" id="SignalP"/>
    </source>
</evidence>
<feature type="signal peptide" evidence="1">
    <location>
        <begin position="1"/>
        <end position="21"/>
    </location>
</feature>
<dbReference type="EMBL" id="CP076133">
    <property type="protein sequence ID" value="QWG04378.1"/>
    <property type="molecule type" value="Genomic_DNA"/>
</dbReference>
<sequence length="136" mass="15555">MKKNLSHIVKISLAFSMSLIAFLLLSEKEQETCCKLKKENDKVIFFQEIAQIAKQGNQTQCCLPTENKPLAGSVLSIHSSVGPYFLTNLENDPQAFLSNLFASNKAYGFITLKDFTLDILSKRYHQYIFWLCQLRL</sequence>
<evidence type="ECO:0000313" key="3">
    <source>
        <dbReference type="Proteomes" id="UP000678679"/>
    </source>
</evidence>
<protein>
    <submittedName>
        <fullName evidence="2">Uncharacterized protein</fullName>
    </submittedName>
</protein>
<feature type="chain" id="PRO_5043925908" evidence="1">
    <location>
        <begin position="22"/>
        <end position="136"/>
    </location>
</feature>
<evidence type="ECO:0000313" key="2">
    <source>
        <dbReference type="EMBL" id="QWG04378.1"/>
    </source>
</evidence>
<organism evidence="2 3">
    <name type="scientific">Flammeovirga yaeyamensis</name>
    <dbReference type="NCBI Taxonomy" id="367791"/>
    <lineage>
        <taxon>Bacteria</taxon>
        <taxon>Pseudomonadati</taxon>
        <taxon>Bacteroidota</taxon>
        <taxon>Cytophagia</taxon>
        <taxon>Cytophagales</taxon>
        <taxon>Flammeovirgaceae</taxon>
        <taxon>Flammeovirga</taxon>
    </lineage>
</organism>
<dbReference type="RefSeq" id="WP_169663840.1">
    <property type="nucleotide sequence ID" value="NZ_CP076133.1"/>
</dbReference>
<dbReference type="Proteomes" id="UP000678679">
    <property type="component" value="Chromosome 2"/>
</dbReference>